<organism evidence="2 3">
    <name type="scientific">Mycena rosella</name>
    <name type="common">Pink bonnet</name>
    <name type="synonym">Agaricus rosellus</name>
    <dbReference type="NCBI Taxonomy" id="1033263"/>
    <lineage>
        <taxon>Eukaryota</taxon>
        <taxon>Fungi</taxon>
        <taxon>Dikarya</taxon>
        <taxon>Basidiomycota</taxon>
        <taxon>Agaricomycotina</taxon>
        <taxon>Agaricomycetes</taxon>
        <taxon>Agaricomycetidae</taxon>
        <taxon>Agaricales</taxon>
        <taxon>Marasmiineae</taxon>
        <taxon>Mycenaceae</taxon>
        <taxon>Mycena</taxon>
    </lineage>
</organism>
<evidence type="ECO:0000313" key="2">
    <source>
        <dbReference type="EMBL" id="KAJ7634055.1"/>
    </source>
</evidence>
<dbReference type="AlphaFoldDB" id="A0AAD7BYB6"/>
<protein>
    <submittedName>
        <fullName evidence="2">Uncharacterized protein</fullName>
    </submittedName>
</protein>
<evidence type="ECO:0000313" key="3">
    <source>
        <dbReference type="Proteomes" id="UP001221757"/>
    </source>
</evidence>
<name>A0AAD7BYB6_MYCRO</name>
<dbReference type="Proteomes" id="UP001221757">
    <property type="component" value="Unassembled WGS sequence"/>
</dbReference>
<accession>A0AAD7BYB6</accession>
<comment type="caution">
    <text evidence="2">The sequence shown here is derived from an EMBL/GenBank/DDBJ whole genome shotgun (WGS) entry which is preliminary data.</text>
</comment>
<evidence type="ECO:0000256" key="1">
    <source>
        <dbReference type="SAM" id="MobiDB-lite"/>
    </source>
</evidence>
<gene>
    <name evidence="2" type="ORF">B0H17DRAFT_1217333</name>
</gene>
<proteinExistence type="predicted"/>
<sequence>MSTGLPAYSSIDPMDPPPAYTRTPASTLVFPAPTPVQPRSTFETLRQYLSRILGGIFGAQAQPGEYEMEEMA</sequence>
<dbReference type="EMBL" id="JARKIE010000475">
    <property type="protein sequence ID" value="KAJ7634055.1"/>
    <property type="molecule type" value="Genomic_DNA"/>
</dbReference>
<feature type="region of interest" description="Disordered" evidence="1">
    <location>
        <begin position="1"/>
        <end position="22"/>
    </location>
</feature>
<reference evidence="2" key="1">
    <citation type="submission" date="2023-03" db="EMBL/GenBank/DDBJ databases">
        <title>Massive genome expansion in bonnet fungi (Mycena s.s.) driven by repeated elements and novel gene families across ecological guilds.</title>
        <authorList>
            <consortium name="Lawrence Berkeley National Laboratory"/>
            <person name="Harder C.B."/>
            <person name="Miyauchi S."/>
            <person name="Viragh M."/>
            <person name="Kuo A."/>
            <person name="Thoen E."/>
            <person name="Andreopoulos B."/>
            <person name="Lu D."/>
            <person name="Skrede I."/>
            <person name="Drula E."/>
            <person name="Henrissat B."/>
            <person name="Morin E."/>
            <person name="Kohler A."/>
            <person name="Barry K."/>
            <person name="LaButti K."/>
            <person name="Morin E."/>
            <person name="Salamov A."/>
            <person name="Lipzen A."/>
            <person name="Mereny Z."/>
            <person name="Hegedus B."/>
            <person name="Baldrian P."/>
            <person name="Stursova M."/>
            <person name="Weitz H."/>
            <person name="Taylor A."/>
            <person name="Grigoriev I.V."/>
            <person name="Nagy L.G."/>
            <person name="Martin F."/>
            <person name="Kauserud H."/>
        </authorList>
    </citation>
    <scope>NUCLEOTIDE SEQUENCE</scope>
    <source>
        <strain evidence="2">CBHHK067</strain>
    </source>
</reference>
<keyword evidence="3" id="KW-1185">Reference proteome</keyword>